<dbReference type="EMBL" id="UINC01051928">
    <property type="protein sequence ID" value="SVB66664.1"/>
    <property type="molecule type" value="Genomic_DNA"/>
</dbReference>
<dbReference type="Gene3D" id="3.10.450.50">
    <property type="match status" value="1"/>
</dbReference>
<dbReference type="InterPro" id="IPR037401">
    <property type="entry name" value="SnoaL-like"/>
</dbReference>
<dbReference type="AlphaFoldDB" id="A0A382FWA1"/>
<gene>
    <name evidence="2" type="ORF">METZ01_LOCUS219518</name>
</gene>
<evidence type="ECO:0000259" key="1">
    <source>
        <dbReference type="Pfam" id="PF13577"/>
    </source>
</evidence>
<dbReference type="SUPFAM" id="SSF54427">
    <property type="entry name" value="NTF2-like"/>
    <property type="match status" value="1"/>
</dbReference>
<reference evidence="2" key="1">
    <citation type="submission" date="2018-05" db="EMBL/GenBank/DDBJ databases">
        <authorList>
            <person name="Lanie J.A."/>
            <person name="Ng W.-L."/>
            <person name="Kazmierczak K.M."/>
            <person name="Andrzejewski T.M."/>
            <person name="Davidsen T.M."/>
            <person name="Wayne K.J."/>
            <person name="Tettelin H."/>
            <person name="Glass J.I."/>
            <person name="Rusch D."/>
            <person name="Podicherti R."/>
            <person name="Tsui H.-C.T."/>
            <person name="Winkler M.E."/>
        </authorList>
    </citation>
    <scope>NUCLEOTIDE SEQUENCE</scope>
</reference>
<accession>A0A382FWA1</accession>
<dbReference type="Pfam" id="PF13577">
    <property type="entry name" value="SnoaL_4"/>
    <property type="match status" value="1"/>
</dbReference>
<proteinExistence type="predicted"/>
<sequence>MSDAPTAIANLLYRYAELMDAGDLDECADLFADAQVVLGDRADGEPPVVDRDGLAAVWRSMVCLHEDGTPRTRHLVANPIIEVADDGTTATCRSTYTVFQQVGAKPLQPIITGRYHDRFESVDGTWRFSERVYLMDLTGDLSSHLMGRLPSDVGG</sequence>
<dbReference type="InterPro" id="IPR032710">
    <property type="entry name" value="NTF2-like_dom_sf"/>
</dbReference>
<feature type="domain" description="SnoaL-like" evidence="1">
    <location>
        <begin position="6"/>
        <end position="131"/>
    </location>
</feature>
<protein>
    <recommendedName>
        <fullName evidence="1">SnoaL-like domain-containing protein</fullName>
    </recommendedName>
</protein>
<evidence type="ECO:0000313" key="2">
    <source>
        <dbReference type="EMBL" id="SVB66664.1"/>
    </source>
</evidence>
<organism evidence="2">
    <name type="scientific">marine metagenome</name>
    <dbReference type="NCBI Taxonomy" id="408172"/>
    <lineage>
        <taxon>unclassified sequences</taxon>
        <taxon>metagenomes</taxon>
        <taxon>ecological metagenomes</taxon>
    </lineage>
</organism>
<name>A0A382FWA1_9ZZZZ</name>